<proteinExistence type="inferred from homology"/>
<keyword evidence="2" id="KW-0690">Ribosome biogenesis</keyword>
<dbReference type="PROSITE" id="PS51883">
    <property type="entry name" value="OBG"/>
    <property type="match status" value="1"/>
</dbReference>
<evidence type="ECO:0000256" key="1">
    <source>
        <dbReference type="ARBA" id="ARBA00007699"/>
    </source>
</evidence>
<dbReference type="eggNOG" id="KOG4174">
    <property type="taxonomic scope" value="Eukaryota"/>
</dbReference>
<dbReference type="InterPro" id="IPR019446">
    <property type="entry name" value="BMT5-like"/>
</dbReference>
<dbReference type="GO" id="GO:0005739">
    <property type="term" value="C:mitochondrion"/>
    <property type="evidence" value="ECO:0007669"/>
    <property type="project" value="TreeGrafter"/>
</dbReference>
<dbReference type="InterPro" id="IPR036726">
    <property type="entry name" value="GTP1_OBG_dom_sf"/>
</dbReference>
<dbReference type="AlphaFoldDB" id="T1I6P3"/>
<dbReference type="InterPro" id="IPR031167">
    <property type="entry name" value="G_OBG"/>
</dbReference>
<comment type="similarity">
    <text evidence="1">Belongs to the TRAFAC class OBG-HflX-like GTPase superfamily. OBG GTPase family.</text>
</comment>
<dbReference type="GO" id="GO:0000287">
    <property type="term" value="F:magnesium ion binding"/>
    <property type="evidence" value="ECO:0007669"/>
    <property type="project" value="InterPro"/>
</dbReference>
<dbReference type="eggNOG" id="KOG1489">
    <property type="taxonomic scope" value="Eukaryota"/>
</dbReference>
<keyword evidence="6" id="KW-1185">Reference proteome</keyword>
<dbReference type="InParanoid" id="T1I6P3"/>
<dbReference type="EMBL" id="ACPB03005118">
    <property type="status" value="NOT_ANNOTATED_CDS"/>
    <property type="molecule type" value="Genomic_DNA"/>
</dbReference>
<dbReference type="PANTHER" id="PTHR11702:SF31">
    <property type="entry name" value="MITOCHONDRIAL RIBOSOME-ASSOCIATED GTPASE 2"/>
    <property type="match status" value="1"/>
</dbReference>
<dbReference type="CDD" id="cd01898">
    <property type="entry name" value="Obg"/>
    <property type="match status" value="1"/>
</dbReference>
<dbReference type="GO" id="GO:0070042">
    <property type="term" value="F:rRNA (uridine-N3-)-methyltransferase activity"/>
    <property type="evidence" value="ECO:0007669"/>
    <property type="project" value="InterPro"/>
</dbReference>
<name>T1I6P3_RHOPR</name>
<protein>
    <submittedName>
        <fullName evidence="5">Uncharacterized protein</fullName>
    </submittedName>
</protein>
<evidence type="ECO:0000313" key="5">
    <source>
        <dbReference type="EnsemblMetazoa" id="RPRC011965-PA"/>
    </source>
</evidence>
<evidence type="ECO:0000256" key="4">
    <source>
        <dbReference type="ARBA" id="ARBA00023134"/>
    </source>
</evidence>
<reference evidence="5" key="1">
    <citation type="submission" date="2015-05" db="UniProtKB">
        <authorList>
            <consortium name="EnsemblMetazoa"/>
        </authorList>
    </citation>
    <scope>IDENTIFICATION</scope>
</reference>
<keyword evidence="4" id="KW-0342">GTP-binding</keyword>
<dbReference type="PROSITE" id="PS51710">
    <property type="entry name" value="G_OBG"/>
    <property type="match status" value="1"/>
</dbReference>
<dbReference type="InterPro" id="IPR045086">
    <property type="entry name" value="OBG_GTPase"/>
</dbReference>
<dbReference type="NCBIfam" id="TIGR02729">
    <property type="entry name" value="Obg_CgtA"/>
    <property type="match status" value="1"/>
</dbReference>
<dbReference type="GO" id="GO:0070475">
    <property type="term" value="P:rRNA base methylation"/>
    <property type="evidence" value="ECO:0007669"/>
    <property type="project" value="InterPro"/>
</dbReference>
<dbReference type="Pfam" id="PF01018">
    <property type="entry name" value="GTP1_OBG"/>
    <property type="match status" value="1"/>
</dbReference>
<dbReference type="OMA" id="GICVLFD"/>
<dbReference type="NCBIfam" id="NF008956">
    <property type="entry name" value="PRK12299.1"/>
    <property type="match status" value="1"/>
</dbReference>
<dbReference type="InterPro" id="IPR014100">
    <property type="entry name" value="GTP-bd_Obg/CgtA"/>
</dbReference>
<dbReference type="HOGENOM" id="CLU_028450_0_0_1"/>
<dbReference type="Gene3D" id="2.70.210.12">
    <property type="entry name" value="GTP1/OBG domain"/>
    <property type="match status" value="1"/>
</dbReference>
<dbReference type="PRINTS" id="PR00326">
    <property type="entry name" value="GTP1OBG"/>
</dbReference>
<dbReference type="STRING" id="13249.T1I6P3"/>
<dbReference type="Pfam" id="PF01926">
    <property type="entry name" value="MMR_HSR1"/>
    <property type="match status" value="1"/>
</dbReference>
<keyword evidence="3" id="KW-0547">Nucleotide-binding</keyword>
<dbReference type="SUPFAM" id="SSF52540">
    <property type="entry name" value="P-loop containing nucleoside triphosphate hydrolases"/>
    <property type="match status" value="1"/>
</dbReference>
<dbReference type="GO" id="GO:0003924">
    <property type="term" value="F:GTPase activity"/>
    <property type="evidence" value="ECO:0007669"/>
    <property type="project" value="InterPro"/>
</dbReference>
<evidence type="ECO:0000256" key="3">
    <source>
        <dbReference type="ARBA" id="ARBA00022741"/>
    </source>
</evidence>
<organism evidence="5 6">
    <name type="scientific">Rhodnius prolixus</name>
    <name type="common">Triatomid bug</name>
    <dbReference type="NCBI Taxonomy" id="13249"/>
    <lineage>
        <taxon>Eukaryota</taxon>
        <taxon>Metazoa</taxon>
        <taxon>Ecdysozoa</taxon>
        <taxon>Arthropoda</taxon>
        <taxon>Hexapoda</taxon>
        <taxon>Insecta</taxon>
        <taxon>Pterygota</taxon>
        <taxon>Neoptera</taxon>
        <taxon>Paraneoptera</taxon>
        <taxon>Hemiptera</taxon>
        <taxon>Heteroptera</taxon>
        <taxon>Panheteroptera</taxon>
        <taxon>Cimicomorpha</taxon>
        <taxon>Reduviidae</taxon>
        <taxon>Triatominae</taxon>
        <taxon>Rhodnius</taxon>
    </lineage>
</organism>
<dbReference type="Proteomes" id="UP000015103">
    <property type="component" value="Unassembled WGS sequence"/>
</dbReference>
<dbReference type="GO" id="GO:0005525">
    <property type="term" value="F:GTP binding"/>
    <property type="evidence" value="ECO:0007669"/>
    <property type="project" value="UniProtKB-KW"/>
</dbReference>
<dbReference type="InterPro" id="IPR006073">
    <property type="entry name" value="GTP-bd"/>
</dbReference>
<sequence>VFDFEKEESVLLVGEGNFTFSCSIVGRRRVEESVNFSSFVTTCFEEEENCIISSKVKQRLLSAGVKVLFGVDARKLSTHPVLGDKLFNKIVFNFPHVGGKMKIHLNRQLVQDFFVSSSEILDSGGEIMVTLCAGQGGTPDDKIKRSWADSWQIVEMAARAGLILAKTRPFPHDLLSTYTSVGYRGQAKSFNTQNAIVHIFRVFHPYLYGDRKNHVYSLEANNWFVLQDEIQSGVDVNIDQLLASILDISWRQLCTSQPLRNLKRKSTSKIVKHFVDSKRVTAEGGKGGDGCVSFLQLWANENAGPDGGDGGHGGHVILQASTNERDLNNVQTILRANHGDKGRNKDCHGANADHLVVKASVPVGTVIRDNHGRTVGDLCEDGSMFILARGGAGGRGNHFFATDLMQSPKIAEYGATGEHISYILEVKSMAHFGLLGLPNAGKSTLLQAISRARPKVAPYPFTTLKPFLGVINYSDFEQIAVADLPGLIEGSHLNYGLGIQFLKHAERCSCLLMVLDTSNDPCYDLEILRTELKAFSIDLANKKQIIIANKMDLEESKVNLPILKKFTKDDNIIPISAKFGLNITSFLVHIRKVYDSLLNKQPDDNNDKEKSVTINFVWLRCLEYRSVSMLT</sequence>
<dbReference type="FunFam" id="2.70.210.12:FF:000001">
    <property type="entry name" value="GTPase Obg"/>
    <property type="match status" value="1"/>
</dbReference>
<accession>T1I6P3</accession>
<dbReference type="PANTHER" id="PTHR11702">
    <property type="entry name" value="DEVELOPMENTALLY REGULATED GTP-BINDING PROTEIN-RELATED"/>
    <property type="match status" value="1"/>
</dbReference>
<dbReference type="EnsemblMetazoa" id="RPRC011965-RA">
    <property type="protein sequence ID" value="RPRC011965-PA"/>
    <property type="gene ID" value="RPRC011965"/>
</dbReference>
<dbReference type="VEuPathDB" id="VectorBase:RPRC011965"/>
<evidence type="ECO:0000313" key="6">
    <source>
        <dbReference type="Proteomes" id="UP000015103"/>
    </source>
</evidence>
<dbReference type="InterPro" id="IPR006169">
    <property type="entry name" value="GTP1_OBG_dom"/>
</dbReference>
<dbReference type="Pfam" id="PF10354">
    <property type="entry name" value="BMT5-like"/>
    <property type="match status" value="1"/>
</dbReference>
<evidence type="ECO:0000256" key="2">
    <source>
        <dbReference type="ARBA" id="ARBA00022517"/>
    </source>
</evidence>
<dbReference type="SUPFAM" id="SSF82051">
    <property type="entry name" value="Obg GTP-binding protein N-terminal domain"/>
    <property type="match status" value="1"/>
</dbReference>
<dbReference type="Gene3D" id="3.40.50.300">
    <property type="entry name" value="P-loop containing nucleotide triphosphate hydrolases"/>
    <property type="match status" value="1"/>
</dbReference>
<dbReference type="FunCoup" id="T1I6P3">
    <property type="interactions" value="509"/>
</dbReference>
<dbReference type="InterPro" id="IPR027417">
    <property type="entry name" value="P-loop_NTPase"/>
</dbReference>